<name>A0ACC2KHL9_PERAE</name>
<protein>
    <submittedName>
        <fullName evidence="1">Uncharacterized protein</fullName>
    </submittedName>
</protein>
<reference evidence="1 2" key="1">
    <citation type="journal article" date="2022" name="Hortic Res">
        <title>A haplotype resolved chromosomal level avocado genome allows analysis of novel avocado genes.</title>
        <authorList>
            <person name="Nath O."/>
            <person name="Fletcher S.J."/>
            <person name="Hayward A."/>
            <person name="Shaw L.M."/>
            <person name="Masouleh A.K."/>
            <person name="Furtado A."/>
            <person name="Henry R.J."/>
            <person name="Mitter N."/>
        </authorList>
    </citation>
    <scope>NUCLEOTIDE SEQUENCE [LARGE SCALE GENOMIC DNA]</scope>
    <source>
        <strain evidence="2">cv. Hass</strain>
    </source>
</reference>
<proteinExistence type="predicted"/>
<gene>
    <name evidence="1" type="ORF">MRB53_029174</name>
</gene>
<organism evidence="1 2">
    <name type="scientific">Persea americana</name>
    <name type="common">Avocado</name>
    <dbReference type="NCBI Taxonomy" id="3435"/>
    <lineage>
        <taxon>Eukaryota</taxon>
        <taxon>Viridiplantae</taxon>
        <taxon>Streptophyta</taxon>
        <taxon>Embryophyta</taxon>
        <taxon>Tracheophyta</taxon>
        <taxon>Spermatophyta</taxon>
        <taxon>Magnoliopsida</taxon>
        <taxon>Magnoliidae</taxon>
        <taxon>Laurales</taxon>
        <taxon>Lauraceae</taxon>
        <taxon>Persea</taxon>
    </lineage>
</organism>
<evidence type="ECO:0000313" key="2">
    <source>
        <dbReference type="Proteomes" id="UP001234297"/>
    </source>
</evidence>
<keyword evidence="2" id="KW-1185">Reference proteome</keyword>
<sequence length="262" mass="28316">MRAAILFLVSSLFLHGAFGARNGLMEDFYEESCPNAEMIVRNVTWKLTAADQFLQADLLRLHYHDCFVRGCDASILLDSTKTSVAERDQDLNLSLDGFNEIDEIKSEVEKECPGIVSCADILALAARDSVSFKVEPDLTILLLRPRDGSAGDPPSPATAAAAATSAVSSRSPATRSGNSGLFKRPMWPVLTGRRDGKISLASEVPGNLPVPSSDFKTLEQLFGKKGLDVNDLVALSGAHILLDMHIVMHLSTGFSISREKVV</sequence>
<dbReference type="Proteomes" id="UP001234297">
    <property type="component" value="Chromosome 9"/>
</dbReference>
<evidence type="ECO:0000313" key="1">
    <source>
        <dbReference type="EMBL" id="KAJ8620645.1"/>
    </source>
</evidence>
<dbReference type="EMBL" id="CM056817">
    <property type="protein sequence ID" value="KAJ8620645.1"/>
    <property type="molecule type" value="Genomic_DNA"/>
</dbReference>
<accession>A0ACC2KHL9</accession>
<comment type="caution">
    <text evidence="1">The sequence shown here is derived from an EMBL/GenBank/DDBJ whole genome shotgun (WGS) entry which is preliminary data.</text>
</comment>